<feature type="region of interest" description="Disordered" evidence="1">
    <location>
        <begin position="112"/>
        <end position="134"/>
    </location>
</feature>
<reference evidence="3 4" key="1">
    <citation type="submission" date="2017-11" db="EMBL/GenBank/DDBJ databases">
        <title>Genomic Encyclopedia of Archaeal and Bacterial Type Strains, Phase II (KMG-II): From Individual Species to Whole Genera.</title>
        <authorList>
            <person name="Goeker M."/>
        </authorList>
    </citation>
    <scope>NUCLEOTIDE SEQUENCE [LARGE SCALE GENOMIC DNA]</scope>
    <source>
        <strain evidence="3 4">DSM 27393</strain>
    </source>
</reference>
<dbReference type="Proteomes" id="UP000228758">
    <property type="component" value="Unassembled WGS sequence"/>
</dbReference>
<dbReference type="InterPro" id="IPR012347">
    <property type="entry name" value="Ferritin-like"/>
</dbReference>
<dbReference type="EMBL" id="PGFF01000001">
    <property type="protein sequence ID" value="PJJ71016.1"/>
    <property type="molecule type" value="Genomic_DNA"/>
</dbReference>
<gene>
    <name evidence="3" type="ORF">CLV46_0550</name>
</gene>
<evidence type="ECO:0000259" key="2">
    <source>
        <dbReference type="Pfam" id="PF03713"/>
    </source>
</evidence>
<dbReference type="Pfam" id="PF03713">
    <property type="entry name" value="DUF305"/>
    <property type="match status" value="1"/>
</dbReference>
<organism evidence="3 4">
    <name type="scientific">Diaminobutyricimonas aerilata</name>
    <dbReference type="NCBI Taxonomy" id="1162967"/>
    <lineage>
        <taxon>Bacteria</taxon>
        <taxon>Bacillati</taxon>
        <taxon>Actinomycetota</taxon>
        <taxon>Actinomycetes</taxon>
        <taxon>Micrococcales</taxon>
        <taxon>Microbacteriaceae</taxon>
        <taxon>Diaminobutyricimonas</taxon>
    </lineage>
</organism>
<dbReference type="PANTHER" id="PTHR36933:SF1">
    <property type="entry name" value="SLL0788 PROTEIN"/>
    <property type="match status" value="1"/>
</dbReference>
<proteinExistence type="predicted"/>
<protein>
    <submittedName>
        <fullName evidence="3">Uncharacterized protein (DUF305 family)</fullName>
    </submittedName>
</protein>
<feature type="domain" description="DUF305" evidence="2">
    <location>
        <begin position="40"/>
        <end position="206"/>
    </location>
</feature>
<evidence type="ECO:0000313" key="3">
    <source>
        <dbReference type="EMBL" id="PJJ71016.1"/>
    </source>
</evidence>
<comment type="caution">
    <text evidence="3">The sequence shown here is derived from an EMBL/GenBank/DDBJ whole genome shotgun (WGS) entry which is preliminary data.</text>
</comment>
<keyword evidence="4" id="KW-1185">Reference proteome</keyword>
<dbReference type="InterPro" id="IPR005183">
    <property type="entry name" value="DUF305_CopM-like"/>
</dbReference>
<name>A0A2M9CGF5_9MICO</name>
<accession>A0A2M9CGF5</accession>
<evidence type="ECO:0000256" key="1">
    <source>
        <dbReference type="SAM" id="MobiDB-lite"/>
    </source>
</evidence>
<dbReference type="PANTHER" id="PTHR36933">
    <property type="entry name" value="SLL0788 PROTEIN"/>
    <property type="match status" value="1"/>
</dbReference>
<dbReference type="OrthoDB" id="26872at2"/>
<dbReference type="AlphaFoldDB" id="A0A2M9CGF5"/>
<evidence type="ECO:0000313" key="4">
    <source>
        <dbReference type="Proteomes" id="UP000228758"/>
    </source>
</evidence>
<dbReference type="Gene3D" id="1.20.1260.10">
    <property type="match status" value="1"/>
</dbReference>
<sequence length="212" mass="22229">MSPRAIVAAVATVVILLLLAFVAGRASAPAARPPSDTSAEAGFARDMQTHHLQGVELALLVRDRTDDPTVRLLATDMITAQSGQAGQLYGLLVEWGLDQAPSEPSMTWMTRPASDGPGAHGAGHETHEPGAPMPGLAAPAQLAELTAADGPAADRLFFELMIDHHAGGVEMARAVLARSDQPSVRTIARGIIAAQESEIALMEDLLHKLDAR</sequence>